<accession>A0A0C2RJ73</accession>
<sequence length="45" mass="4964">MTPVPAKPVSISDFVYETFSSLMMISSYGVVVLFVILVHSQITND</sequence>
<dbReference type="AlphaFoldDB" id="A0A0C2RJ73"/>
<evidence type="ECO:0000256" key="1">
    <source>
        <dbReference type="SAM" id="Phobius"/>
    </source>
</evidence>
<keyword evidence="3" id="KW-1185">Reference proteome</keyword>
<keyword evidence="1" id="KW-1133">Transmembrane helix</keyword>
<feature type="transmembrane region" description="Helical" evidence="1">
    <location>
        <begin position="20"/>
        <end position="38"/>
    </location>
</feature>
<keyword evidence="1" id="KW-0812">Transmembrane</keyword>
<dbReference type="EMBL" id="JXRQ01000017">
    <property type="protein sequence ID" value="KIL50235.1"/>
    <property type="molecule type" value="Genomic_DNA"/>
</dbReference>
<dbReference type="Proteomes" id="UP000031950">
    <property type="component" value="Unassembled WGS sequence"/>
</dbReference>
<comment type="caution">
    <text evidence="2">The sequence shown here is derived from an EMBL/GenBank/DDBJ whole genome shotgun (WGS) entry which is preliminary data.</text>
</comment>
<dbReference type="PATRIC" id="fig|135826.4.peg.1605"/>
<organism evidence="2 3">
    <name type="scientific">Jeotgalibacillus alimentarius</name>
    <dbReference type="NCBI Taxonomy" id="135826"/>
    <lineage>
        <taxon>Bacteria</taxon>
        <taxon>Bacillati</taxon>
        <taxon>Bacillota</taxon>
        <taxon>Bacilli</taxon>
        <taxon>Bacillales</taxon>
        <taxon>Caryophanaceae</taxon>
        <taxon>Jeotgalibacillus</taxon>
    </lineage>
</organism>
<reference evidence="2 3" key="1">
    <citation type="submission" date="2015-01" db="EMBL/GenBank/DDBJ databases">
        <title>Genome sequence of Jeotgalibacillus alimentarius.</title>
        <authorList>
            <person name="Goh K.M."/>
            <person name="Chan K.-G."/>
            <person name="Yaakop A.S."/>
            <person name="Ee R."/>
            <person name="Gan H.M."/>
            <person name="Chan C.S."/>
        </authorList>
    </citation>
    <scope>NUCLEOTIDE SEQUENCE [LARGE SCALE GENOMIC DNA]</scope>
    <source>
        <strain evidence="2 3">YKJ-13</strain>
    </source>
</reference>
<gene>
    <name evidence="2" type="ORF">KP77_16100</name>
</gene>
<name>A0A0C2RJ73_9BACL</name>
<proteinExistence type="predicted"/>
<evidence type="ECO:0000313" key="3">
    <source>
        <dbReference type="Proteomes" id="UP000031950"/>
    </source>
</evidence>
<evidence type="ECO:0000313" key="2">
    <source>
        <dbReference type="EMBL" id="KIL50235.1"/>
    </source>
</evidence>
<keyword evidence="1" id="KW-0472">Membrane</keyword>
<protein>
    <submittedName>
        <fullName evidence="2">Uncharacterized protein</fullName>
    </submittedName>
</protein>